<dbReference type="EMBL" id="JAIWYP010000002">
    <property type="protein sequence ID" value="KAH3872249.1"/>
    <property type="molecule type" value="Genomic_DNA"/>
</dbReference>
<gene>
    <name evidence="1" type="ORF">DPMN_035464</name>
</gene>
<reference evidence="1" key="2">
    <citation type="submission" date="2020-11" db="EMBL/GenBank/DDBJ databases">
        <authorList>
            <person name="McCartney M.A."/>
            <person name="Auch B."/>
            <person name="Kono T."/>
            <person name="Mallez S."/>
            <person name="Becker A."/>
            <person name="Gohl D.M."/>
            <person name="Silverstein K.A.T."/>
            <person name="Koren S."/>
            <person name="Bechman K.B."/>
            <person name="Herman A."/>
            <person name="Abrahante J.E."/>
            <person name="Garbe J."/>
        </authorList>
    </citation>
    <scope>NUCLEOTIDE SEQUENCE</scope>
    <source>
        <strain evidence="1">Duluth1</strain>
        <tissue evidence="1">Whole animal</tissue>
    </source>
</reference>
<dbReference type="Proteomes" id="UP000828390">
    <property type="component" value="Unassembled WGS sequence"/>
</dbReference>
<organism evidence="1 2">
    <name type="scientific">Dreissena polymorpha</name>
    <name type="common">Zebra mussel</name>
    <name type="synonym">Mytilus polymorpha</name>
    <dbReference type="NCBI Taxonomy" id="45954"/>
    <lineage>
        <taxon>Eukaryota</taxon>
        <taxon>Metazoa</taxon>
        <taxon>Spiralia</taxon>
        <taxon>Lophotrochozoa</taxon>
        <taxon>Mollusca</taxon>
        <taxon>Bivalvia</taxon>
        <taxon>Autobranchia</taxon>
        <taxon>Heteroconchia</taxon>
        <taxon>Euheterodonta</taxon>
        <taxon>Imparidentia</taxon>
        <taxon>Neoheterodontei</taxon>
        <taxon>Myida</taxon>
        <taxon>Dreissenoidea</taxon>
        <taxon>Dreissenidae</taxon>
        <taxon>Dreissena</taxon>
    </lineage>
</organism>
<sequence length="141" mass="16508">MMDGFAFLPVADVPTGLDYLRNVRMTEGEDILVYFDSTYVNSRFRHMLRNGNNILRRTPPRLPPCDWNVFDATVNNTHKINNQREGWNNGLTHLVAHHHSHIWKLIKRIEREERFAATAIAQNEIGNSQPRKKKRVYGQLQ</sequence>
<comment type="caution">
    <text evidence="1">The sequence shown here is derived from an EMBL/GenBank/DDBJ whole genome shotgun (WGS) entry which is preliminary data.</text>
</comment>
<accession>A0A9D4RL12</accession>
<reference evidence="1" key="1">
    <citation type="journal article" date="2019" name="bioRxiv">
        <title>The Genome of the Zebra Mussel, Dreissena polymorpha: A Resource for Invasive Species Research.</title>
        <authorList>
            <person name="McCartney M.A."/>
            <person name="Auch B."/>
            <person name="Kono T."/>
            <person name="Mallez S."/>
            <person name="Zhang Y."/>
            <person name="Obille A."/>
            <person name="Becker A."/>
            <person name="Abrahante J.E."/>
            <person name="Garbe J."/>
            <person name="Badalamenti J.P."/>
            <person name="Herman A."/>
            <person name="Mangelson H."/>
            <person name="Liachko I."/>
            <person name="Sullivan S."/>
            <person name="Sone E.D."/>
            <person name="Koren S."/>
            <person name="Silverstein K.A.T."/>
            <person name="Beckman K.B."/>
            <person name="Gohl D.M."/>
        </authorList>
    </citation>
    <scope>NUCLEOTIDE SEQUENCE</scope>
    <source>
        <strain evidence="1">Duluth1</strain>
        <tissue evidence="1">Whole animal</tissue>
    </source>
</reference>
<evidence type="ECO:0000313" key="2">
    <source>
        <dbReference type="Proteomes" id="UP000828390"/>
    </source>
</evidence>
<keyword evidence="2" id="KW-1185">Reference proteome</keyword>
<name>A0A9D4RL12_DREPO</name>
<evidence type="ECO:0000313" key="1">
    <source>
        <dbReference type="EMBL" id="KAH3872249.1"/>
    </source>
</evidence>
<dbReference type="AlphaFoldDB" id="A0A9D4RL12"/>
<protein>
    <submittedName>
        <fullName evidence="1">Uncharacterized protein</fullName>
    </submittedName>
</protein>
<proteinExistence type="predicted"/>